<evidence type="ECO:0000256" key="2">
    <source>
        <dbReference type="ARBA" id="ARBA00022596"/>
    </source>
</evidence>
<dbReference type="InterPro" id="IPR020538">
    <property type="entry name" value="Hydgase_Ni_incorp_HypA/HybF_CS"/>
</dbReference>
<dbReference type="STRING" id="673.AL542_16890"/>
<organism evidence="6 7">
    <name type="scientific">Grimontia hollisae</name>
    <name type="common">Vibrio hollisae</name>
    <dbReference type="NCBI Taxonomy" id="673"/>
    <lineage>
        <taxon>Bacteria</taxon>
        <taxon>Pseudomonadati</taxon>
        <taxon>Pseudomonadota</taxon>
        <taxon>Gammaproteobacteria</taxon>
        <taxon>Vibrionales</taxon>
        <taxon>Vibrionaceae</taxon>
        <taxon>Grimontia</taxon>
    </lineage>
</organism>
<evidence type="ECO:0000313" key="6">
    <source>
        <dbReference type="EMBL" id="STO57479.1"/>
    </source>
</evidence>
<evidence type="ECO:0000256" key="5">
    <source>
        <dbReference type="HAMAP-Rule" id="MF_00213"/>
    </source>
</evidence>
<dbReference type="NCBIfam" id="TIGR00100">
    <property type="entry name" value="hypA"/>
    <property type="match status" value="1"/>
</dbReference>
<dbReference type="Gene3D" id="3.30.2320.80">
    <property type="match status" value="1"/>
</dbReference>
<dbReference type="PANTHER" id="PTHR34535:SF3">
    <property type="entry name" value="HYDROGENASE MATURATION FACTOR HYPA"/>
    <property type="match status" value="1"/>
</dbReference>
<dbReference type="PIRSF" id="PIRSF004761">
    <property type="entry name" value="Hydrgn_mat_HypA"/>
    <property type="match status" value="1"/>
</dbReference>
<keyword evidence="4 5" id="KW-0862">Zinc</keyword>
<keyword evidence="3 5" id="KW-0479">Metal-binding</keyword>
<dbReference type="PANTHER" id="PTHR34535">
    <property type="entry name" value="HYDROGENASE MATURATION FACTOR HYPA"/>
    <property type="match status" value="1"/>
</dbReference>
<dbReference type="KEGG" id="gho:AL542_16890"/>
<dbReference type="GO" id="GO:0016151">
    <property type="term" value="F:nickel cation binding"/>
    <property type="evidence" value="ECO:0007669"/>
    <property type="project" value="UniProtKB-UniRule"/>
</dbReference>
<dbReference type="EMBL" id="UGHD01000002">
    <property type="protein sequence ID" value="STO57479.1"/>
    <property type="molecule type" value="Genomic_DNA"/>
</dbReference>
<feature type="binding site" evidence="5">
    <location>
        <position position="73"/>
    </location>
    <ligand>
        <name>Zn(2+)</name>
        <dbReference type="ChEBI" id="CHEBI:29105"/>
    </ligand>
</feature>
<protein>
    <recommendedName>
        <fullName evidence="5">Hydrogenase maturation factor HypA</fullName>
    </recommendedName>
</protein>
<evidence type="ECO:0000256" key="3">
    <source>
        <dbReference type="ARBA" id="ARBA00022723"/>
    </source>
</evidence>
<gene>
    <name evidence="5 6" type="primary">hypA</name>
    <name evidence="6" type="ORF">NCTC11645_01871</name>
</gene>
<name>A0A377HMR3_GRIHO</name>
<feature type="binding site" evidence="5">
    <location>
        <position position="89"/>
    </location>
    <ligand>
        <name>Zn(2+)</name>
        <dbReference type="ChEBI" id="CHEBI:29105"/>
    </ligand>
</feature>
<keyword evidence="2 5" id="KW-0533">Nickel</keyword>
<evidence type="ECO:0000256" key="4">
    <source>
        <dbReference type="ARBA" id="ARBA00022833"/>
    </source>
</evidence>
<dbReference type="PROSITE" id="PS01249">
    <property type="entry name" value="HYPA"/>
    <property type="match status" value="1"/>
</dbReference>
<dbReference type="GeneID" id="58897632"/>
<dbReference type="AlphaFoldDB" id="A0A377HMR3"/>
<dbReference type="InterPro" id="IPR000688">
    <property type="entry name" value="HypA/HybF"/>
</dbReference>
<dbReference type="Pfam" id="PF01155">
    <property type="entry name" value="HypA"/>
    <property type="match status" value="1"/>
</dbReference>
<dbReference type="HAMAP" id="MF_00213">
    <property type="entry name" value="HypA_HybF"/>
    <property type="match status" value="1"/>
</dbReference>
<feature type="binding site" evidence="5">
    <location>
        <position position="76"/>
    </location>
    <ligand>
        <name>Zn(2+)</name>
        <dbReference type="ChEBI" id="CHEBI:29105"/>
    </ligand>
</feature>
<reference evidence="6 7" key="1">
    <citation type="submission" date="2018-06" db="EMBL/GenBank/DDBJ databases">
        <authorList>
            <consortium name="Pathogen Informatics"/>
            <person name="Doyle S."/>
        </authorList>
    </citation>
    <scope>NUCLEOTIDE SEQUENCE [LARGE SCALE GENOMIC DNA]</scope>
    <source>
        <strain evidence="6 7">NCTC11645</strain>
    </source>
</reference>
<evidence type="ECO:0000313" key="7">
    <source>
        <dbReference type="Proteomes" id="UP000254512"/>
    </source>
</evidence>
<sequence>MHELSICESIVTNLKSQAEAHQFSRVLTLRLDIGQFAGVELEALRFCFPVVAMGTLAEEAKLEINLIPGRGWCEKCQSATEMEARYSPCLNCGNHGLTLSAGDEMRIAEVEVE</sequence>
<dbReference type="RefSeq" id="WP_005505394.1">
    <property type="nucleotide sequence ID" value="NZ_CABMOB010000001.1"/>
</dbReference>
<accession>A0A377HMR3</accession>
<evidence type="ECO:0000256" key="1">
    <source>
        <dbReference type="ARBA" id="ARBA00010748"/>
    </source>
</evidence>
<dbReference type="GO" id="GO:0008270">
    <property type="term" value="F:zinc ion binding"/>
    <property type="evidence" value="ECO:0007669"/>
    <property type="project" value="UniProtKB-UniRule"/>
</dbReference>
<dbReference type="GO" id="GO:0051604">
    <property type="term" value="P:protein maturation"/>
    <property type="evidence" value="ECO:0007669"/>
    <property type="project" value="InterPro"/>
</dbReference>
<comment type="similarity">
    <text evidence="1 5">Belongs to the HypA/HybF family.</text>
</comment>
<comment type="function">
    <text evidence="5">Involved in the maturation of [NiFe] hydrogenases. Required for nickel insertion into the metal center of the hydrogenase.</text>
</comment>
<proteinExistence type="inferred from homology"/>
<feature type="binding site" evidence="5">
    <location>
        <position position="92"/>
    </location>
    <ligand>
        <name>Zn(2+)</name>
        <dbReference type="ChEBI" id="CHEBI:29105"/>
    </ligand>
</feature>
<feature type="binding site" evidence="5">
    <location>
        <position position="2"/>
    </location>
    <ligand>
        <name>Ni(2+)</name>
        <dbReference type="ChEBI" id="CHEBI:49786"/>
    </ligand>
</feature>
<dbReference type="Proteomes" id="UP000254512">
    <property type="component" value="Unassembled WGS sequence"/>
</dbReference>